<dbReference type="EMBL" id="JAQQWI010000012">
    <property type="protein sequence ID" value="KAK8015982.1"/>
    <property type="molecule type" value="Genomic_DNA"/>
</dbReference>
<accession>A0ABR1RMG3</accession>
<evidence type="ECO:0000313" key="3">
    <source>
        <dbReference type="Proteomes" id="UP001396898"/>
    </source>
</evidence>
<evidence type="ECO:0000256" key="1">
    <source>
        <dbReference type="SAM" id="MobiDB-lite"/>
    </source>
</evidence>
<dbReference type="Proteomes" id="UP001396898">
    <property type="component" value="Unassembled WGS sequence"/>
</dbReference>
<sequence>MAIEESQNKGRLAIELPGYNANLGPNHDPVAIASPVIQQDYGSGSSQALYGAPKGKGGKSGGGGAGSSSSNPIVVEEDEMEGVERQVDGTCVAPLDELAVLDNRKLSEGYQPKVSSIIKNALKATKAGVKAKVKSKLSQGGKESPVRAAQLKESMVYRMAMGEVELLTLSYPGEGAALISQN</sequence>
<keyword evidence="3" id="KW-1185">Reference proteome</keyword>
<feature type="region of interest" description="Disordered" evidence="1">
    <location>
        <begin position="41"/>
        <end position="72"/>
    </location>
</feature>
<organism evidence="2 3">
    <name type="scientific">Apiospora marii</name>
    <dbReference type="NCBI Taxonomy" id="335849"/>
    <lineage>
        <taxon>Eukaryota</taxon>
        <taxon>Fungi</taxon>
        <taxon>Dikarya</taxon>
        <taxon>Ascomycota</taxon>
        <taxon>Pezizomycotina</taxon>
        <taxon>Sordariomycetes</taxon>
        <taxon>Xylariomycetidae</taxon>
        <taxon>Amphisphaeriales</taxon>
        <taxon>Apiosporaceae</taxon>
        <taxon>Apiospora</taxon>
    </lineage>
</organism>
<proteinExistence type="predicted"/>
<evidence type="ECO:0000313" key="2">
    <source>
        <dbReference type="EMBL" id="KAK8015982.1"/>
    </source>
</evidence>
<protein>
    <submittedName>
        <fullName evidence="2">Uncharacterized protein</fullName>
    </submittedName>
</protein>
<feature type="compositionally biased region" description="Gly residues" evidence="1">
    <location>
        <begin position="54"/>
        <end position="66"/>
    </location>
</feature>
<comment type="caution">
    <text evidence="2">The sequence shown here is derived from an EMBL/GenBank/DDBJ whole genome shotgun (WGS) entry which is preliminary data.</text>
</comment>
<reference evidence="2 3" key="1">
    <citation type="submission" date="2023-01" db="EMBL/GenBank/DDBJ databases">
        <title>Analysis of 21 Apiospora genomes using comparative genomics revels a genus with tremendous synthesis potential of carbohydrate active enzymes and secondary metabolites.</title>
        <authorList>
            <person name="Sorensen T."/>
        </authorList>
    </citation>
    <scope>NUCLEOTIDE SEQUENCE [LARGE SCALE GENOMIC DNA]</scope>
    <source>
        <strain evidence="2 3">CBS 20057</strain>
    </source>
</reference>
<name>A0ABR1RMG3_9PEZI</name>
<gene>
    <name evidence="2" type="ORF">PG991_008870</name>
</gene>